<feature type="region of interest" description="Disordered" evidence="7">
    <location>
        <begin position="493"/>
        <end position="548"/>
    </location>
</feature>
<keyword evidence="5" id="KW-0234">DNA repair</keyword>
<dbReference type="PANTHER" id="PTHR46487">
    <property type="entry name" value="DNA REPAIR PROTEIN XRCC3"/>
    <property type="match status" value="1"/>
</dbReference>
<evidence type="ECO:0000256" key="4">
    <source>
        <dbReference type="ARBA" id="ARBA00022840"/>
    </source>
</evidence>
<dbReference type="HOGENOM" id="CLU_044372_1_0_1"/>
<accession>A0A0C2X0Q1</accession>
<dbReference type="InterPro" id="IPR027417">
    <property type="entry name" value="P-loop_NTPase"/>
</dbReference>
<evidence type="ECO:0000259" key="8">
    <source>
        <dbReference type="PROSITE" id="PS50162"/>
    </source>
</evidence>
<dbReference type="Pfam" id="PF08423">
    <property type="entry name" value="Rad51"/>
    <property type="match status" value="1"/>
</dbReference>
<evidence type="ECO:0000256" key="6">
    <source>
        <dbReference type="ARBA" id="ARBA00023242"/>
    </source>
</evidence>
<dbReference type="GO" id="GO:0061982">
    <property type="term" value="P:meiosis I cell cycle process"/>
    <property type="evidence" value="ECO:0007669"/>
    <property type="project" value="UniProtKB-ARBA"/>
</dbReference>
<reference evidence="9 10" key="1">
    <citation type="submission" date="2014-04" db="EMBL/GenBank/DDBJ databases">
        <authorList>
            <consortium name="DOE Joint Genome Institute"/>
            <person name="Kuo A."/>
            <person name="Zuccaro A."/>
            <person name="Kohler A."/>
            <person name="Nagy L.G."/>
            <person name="Floudas D."/>
            <person name="Copeland A."/>
            <person name="Barry K.W."/>
            <person name="Cichocki N."/>
            <person name="Veneault-Fourrey C."/>
            <person name="LaButti K."/>
            <person name="Lindquist E.A."/>
            <person name="Lipzen A."/>
            <person name="Lundell T."/>
            <person name="Morin E."/>
            <person name="Murat C."/>
            <person name="Sun H."/>
            <person name="Tunlid A."/>
            <person name="Henrissat B."/>
            <person name="Grigoriev I.V."/>
            <person name="Hibbett D.S."/>
            <person name="Martin F."/>
            <person name="Nordberg H.P."/>
            <person name="Cantor M.N."/>
            <person name="Hua S.X."/>
        </authorList>
    </citation>
    <scope>NUCLEOTIDE SEQUENCE [LARGE SCALE GENOMIC DNA]</scope>
    <source>
        <strain evidence="9 10">MAFF 305830</strain>
    </source>
</reference>
<keyword evidence="3" id="KW-0227">DNA damage</keyword>
<keyword evidence="2" id="KW-0547">Nucleotide-binding</keyword>
<evidence type="ECO:0000256" key="1">
    <source>
        <dbReference type="ARBA" id="ARBA00004123"/>
    </source>
</evidence>
<dbReference type="InterPro" id="IPR047348">
    <property type="entry name" value="XRCC3-like_C"/>
</dbReference>
<feature type="region of interest" description="Disordered" evidence="7">
    <location>
        <begin position="442"/>
        <end position="468"/>
    </location>
</feature>
<comment type="subcellular location">
    <subcellularLocation>
        <location evidence="1">Nucleus</location>
    </subcellularLocation>
</comment>
<dbReference type="GO" id="GO:0071140">
    <property type="term" value="P:resolution of mitotic recombination intermediates"/>
    <property type="evidence" value="ECO:0007669"/>
    <property type="project" value="TreeGrafter"/>
</dbReference>
<dbReference type="Proteomes" id="UP000054097">
    <property type="component" value="Unassembled WGS sequence"/>
</dbReference>
<dbReference type="EMBL" id="KN824281">
    <property type="protein sequence ID" value="KIM31863.1"/>
    <property type="molecule type" value="Genomic_DNA"/>
</dbReference>
<evidence type="ECO:0000256" key="2">
    <source>
        <dbReference type="ARBA" id="ARBA00022741"/>
    </source>
</evidence>
<reference evidence="10" key="2">
    <citation type="submission" date="2015-01" db="EMBL/GenBank/DDBJ databases">
        <title>Evolutionary Origins and Diversification of the Mycorrhizal Mutualists.</title>
        <authorList>
            <consortium name="DOE Joint Genome Institute"/>
            <consortium name="Mycorrhizal Genomics Consortium"/>
            <person name="Kohler A."/>
            <person name="Kuo A."/>
            <person name="Nagy L.G."/>
            <person name="Floudas D."/>
            <person name="Copeland A."/>
            <person name="Barry K.W."/>
            <person name="Cichocki N."/>
            <person name="Veneault-Fourrey C."/>
            <person name="LaButti K."/>
            <person name="Lindquist E.A."/>
            <person name="Lipzen A."/>
            <person name="Lundell T."/>
            <person name="Morin E."/>
            <person name="Murat C."/>
            <person name="Riley R."/>
            <person name="Ohm R."/>
            <person name="Sun H."/>
            <person name="Tunlid A."/>
            <person name="Henrissat B."/>
            <person name="Grigoriev I.V."/>
            <person name="Hibbett D.S."/>
            <person name="Martin F."/>
        </authorList>
    </citation>
    <scope>NUCLEOTIDE SEQUENCE [LARGE SCALE GENOMIC DNA]</scope>
    <source>
        <strain evidence="10">MAFF 305830</strain>
    </source>
</reference>
<keyword evidence="10" id="KW-1185">Reference proteome</keyword>
<dbReference type="OrthoDB" id="1861185at2759"/>
<keyword evidence="4" id="KW-0067">ATP-binding</keyword>
<dbReference type="GO" id="GO:0033065">
    <property type="term" value="C:Rad51C-XRCC3 complex"/>
    <property type="evidence" value="ECO:0007669"/>
    <property type="project" value="TreeGrafter"/>
</dbReference>
<feature type="domain" description="RecA family profile 1" evidence="8">
    <location>
        <begin position="73"/>
        <end position="258"/>
    </location>
</feature>
<evidence type="ECO:0000313" key="9">
    <source>
        <dbReference type="EMBL" id="KIM31863.1"/>
    </source>
</evidence>
<dbReference type="GO" id="GO:0140664">
    <property type="term" value="F:ATP-dependent DNA damage sensor activity"/>
    <property type="evidence" value="ECO:0007669"/>
    <property type="project" value="InterPro"/>
</dbReference>
<dbReference type="InterPro" id="IPR013632">
    <property type="entry name" value="Rad51_C"/>
</dbReference>
<evidence type="ECO:0000256" key="5">
    <source>
        <dbReference type="ARBA" id="ARBA00023204"/>
    </source>
</evidence>
<dbReference type="SUPFAM" id="SSF52540">
    <property type="entry name" value="P-loop containing nucleoside triphosphate hydrolases"/>
    <property type="match status" value="1"/>
</dbReference>
<dbReference type="GO" id="GO:0045003">
    <property type="term" value="P:double-strand break repair via synthesis-dependent strand annealing"/>
    <property type="evidence" value="ECO:0007669"/>
    <property type="project" value="TreeGrafter"/>
</dbReference>
<keyword evidence="6" id="KW-0539">Nucleus</keyword>
<dbReference type="PANTHER" id="PTHR46487:SF1">
    <property type="entry name" value="DNA REPAIR PROTEIN XRCC3"/>
    <property type="match status" value="1"/>
</dbReference>
<dbReference type="GO" id="GO:0090656">
    <property type="term" value="P:t-circle formation"/>
    <property type="evidence" value="ECO:0007669"/>
    <property type="project" value="TreeGrafter"/>
</dbReference>
<evidence type="ECO:0000256" key="7">
    <source>
        <dbReference type="SAM" id="MobiDB-lite"/>
    </source>
</evidence>
<proteinExistence type="predicted"/>
<dbReference type="AlphaFoldDB" id="A0A0C2X0Q1"/>
<dbReference type="STRING" id="933852.A0A0C2X0Q1"/>
<dbReference type="GO" id="GO:0000722">
    <property type="term" value="P:telomere maintenance via recombination"/>
    <property type="evidence" value="ECO:0007669"/>
    <property type="project" value="TreeGrafter"/>
</dbReference>
<evidence type="ECO:0000313" key="10">
    <source>
        <dbReference type="Proteomes" id="UP000054097"/>
    </source>
</evidence>
<feature type="compositionally biased region" description="Acidic residues" evidence="7">
    <location>
        <begin position="516"/>
        <end position="534"/>
    </location>
</feature>
<dbReference type="Gene3D" id="3.40.50.300">
    <property type="entry name" value="P-loop containing nucleotide triphosphate hydrolases"/>
    <property type="match status" value="1"/>
</dbReference>
<protein>
    <recommendedName>
        <fullName evidence="8">RecA family profile 1 domain-containing protein</fullName>
    </recommendedName>
</protein>
<dbReference type="CDD" id="cd19491">
    <property type="entry name" value="XRCC3"/>
    <property type="match status" value="1"/>
</dbReference>
<feature type="region of interest" description="Disordered" evidence="7">
    <location>
        <begin position="323"/>
        <end position="351"/>
    </location>
</feature>
<organism evidence="9 10">
    <name type="scientific">Serendipita vermifera MAFF 305830</name>
    <dbReference type="NCBI Taxonomy" id="933852"/>
    <lineage>
        <taxon>Eukaryota</taxon>
        <taxon>Fungi</taxon>
        <taxon>Dikarya</taxon>
        <taxon>Basidiomycota</taxon>
        <taxon>Agaricomycotina</taxon>
        <taxon>Agaricomycetes</taxon>
        <taxon>Sebacinales</taxon>
        <taxon>Serendipitaceae</taxon>
        <taxon>Serendipita</taxon>
    </lineage>
</organism>
<sequence>MDQPLASLSLDPHHVRQLSRVGITKVSEIWTNGPTEVAKKLKITQEEFQIILDAICVAIAPKPQIVSNFSDNKPLCFTTGDTLLDKALGGGVRAGTVTEICGESSAGKTQLALQLALTAQLDRAQGGLECGAAYFTTSAFLPVTRLAEIARSHSNLQKYDRQTLMDNIHNCSTPTVPALLSALKTALVQLFKHVEDSKGRLKPIRLLIIDSLGSLFHSLDRTTTTTLVERSKILGEISYLLHSTASSKNAAVIVLNQVSDVFHNDSYFSTPSNEEAAPELIYRDQSVWFNRPSPLAGLYPAREATLGLTWANQLNTRIMLSRTRRRQRPTEDESATLGFKRRKGPGESSIIHNPALLRDEDEQMEETGRSIRNLSVIFSASCSPCTMDFVILREGIHVLEIRSQSANKTRPPVSIVQDAPKPVATLSVPLTQGFISARLTQRKNDDNDNDEDIPVITTTNGPDVEDNTTEDFDAFDAEEWANYGVALEELEEQWDVLEPEPEPGNHSTSTAPSPGEGEEEDAEILESSDVEENFLLDNLLEDRTQPNM</sequence>
<dbReference type="GO" id="GO:0005524">
    <property type="term" value="F:ATP binding"/>
    <property type="evidence" value="ECO:0007669"/>
    <property type="project" value="UniProtKB-KW"/>
</dbReference>
<dbReference type="GO" id="GO:0000400">
    <property type="term" value="F:four-way junction DNA binding"/>
    <property type="evidence" value="ECO:0007669"/>
    <property type="project" value="TreeGrafter"/>
</dbReference>
<gene>
    <name evidence="9" type="ORF">M408DRAFT_327269</name>
</gene>
<dbReference type="GO" id="GO:0005657">
    <property type="term" value="C:replication fork"/>
    <property type="evidence" value="ECO:0007669"/>
    <property type="project" value="TreeGrafter"/>
</dbReference>
<evidence type="ECO:0000256" key="3">
    <source>
        <dbReference type="ARBA" id="ARBA00022763"/>
    </source>
</evidence>
<dbReference type="PROSITE" id="PS50162">
    <property type="entry name" value="RECA_2"/>
    <property type="match status" value="1"/>
</dbReference>
<name>A0A0C2X0Q1_SERVB</name>
<dbReference type="InterPro" id="IPR020588">
    <property type="entry name" value="RecA_ATP-bd"/>
</dbReference>